<evidence type="ECO:0000313" key="2">
    <source>
        <dbReference type="EMBL" id="PFT45896.1"/>
    </source>
</evidence>
<sequence>MLKKALKSIIVASIVLLSIFSSCATSNASAETLEKKWVEKHQEKFYYSDSNSMIIIQVIMQDN</sequence>
<evidence type="ECO:0008006" key="4">
    <source>
        <dbReference type="Google" id="ProtNLM"/>
    </source>
</evidence>
<dbReference type="EMBL" id="NVCO01000039">
    <property type="protein sequence ID" value="PFT45896.1"/>
    <property type="molecule type" value="Genomic_DNA"/>
</dbReference>
<feature type="signal peptide" evidence="1">
    <location>
        <begin position="1"/>
        <end position="24"/>
    </location>
</feature>
<evidence type="ECO:0000256" key="1">
    <source>
        <dbReference type="SAM" id="SignalP"/>
    </source>
</evidence>
<dbReference type="AlphaFoldDB" id="A0A9X7AN56"/>
<evidence type="ECO:0000313" key="3">
    <source>
        <dbReference type="Proteomes" id="UP000226106"/>
    </source>
</evidence>
<feature type="chain" id="PRO_5040857412" description="Lipoprotein" evidence="1">
    <location>
        <begin position="25"/>
        <end position="63"/>
    </location>
</feature>
<reference evidence="2 3" key="1">
    <citation type="submission" date="2017-09" db="EMBL/GenBank/DDBJ databases">
        <title>Large-scale bioinformatics analysis of Bacillus genomes uncovers conserved roles of natural products in bacterial physiology.</title>
        <authorList>
            <consortium name="Agbiome Team Llc"/>
            <person name="Bleich R.M."/>
            <person name="Grubbs K.J."/>
            <person name="Santa Maria K.C."/>
            <person name="Allen S.E."/>
            <person name="Farag S."/>
            <person name="Shank E.A."/>
            <person name="Bowers A."/>
        </authorList>
    </citation>
    <scope>NUCLEOTIDE SEQUENCE [LARGE SCALE GENOMIC DNA]</scope>
    <source>
        <strain evidence="2 3">AFS065400</strain>
    </source>
</reference>
<protein>
    <recommendedName>
        <fullName evidence="4">Lipoprotein</fullName>
    </recommendedName>
</protein>
<keyword evidence="1" id="KW-0732">Signal</keyword>
<comment type="caution">
    <text evidence="2">The sequence shown here is derived from an EMBL/GenBank/DDBJ whole genome shotgun (WGS) entry which is preliminary data.</text>
</comment>
<dbReference type="PROSITE" id="PS51257">
    <property type="entry name" value="PROKAR_LIPOPROTEIN"/>
    <property type="match status" value="1"/>
</dbReference>
<name>A0A9X7AN56_BACTU</name>
<dbReference type="Proteomes" id="UP000226106">
    <property type="component" value="Unassembled WGS sequence"/>
</dbReference>
<gene>
    <name evidence="2" type="ORF">COK72_14075</name>
</gene>
<dbReference type="RefSeq" id="WP_098640594.1">
    <property type="nucleotide sequence ID" value="NZ_NVCO01000039.1"/>
</dbReference>
<proteinExistence type="predicted"/>
<accession>A0A9X7AN56</accession>
<organism evidence="2 3">
    <name type="scientific">Bacillus thuringiensis</name>
    <dbReference type="NCBI Taxonomy" id="1428"/>
    <lineage>
        <taxon>Bacteria</taxon>
        <taxon>Bacillati</taxon>
        <taxon>Bacillota</taxon>
        <taxon>Bacilli</taxon>
        <taxon>Bacillales</taxon>
        <taxon>Bacillaceae</taxon>
        <taxon>Bacillus</taxon>
        <taxon>Bacillus cereus group</taxon>
    </lineage>
</organism>